<dbReference type="EMBL" id="CAJHUC010001768">
    <property type="protein sequence ID" value="CAD7702280.1"/>
    <property type="molecule type" value="Genomic_DNA"/>
</dbReference>
<comment type="caution">
    <text evidence="2">The sequence shown here is derived from an EMBL/GenBank/DDBJ whole genome shotgun (WGS) entry which is preliminary data.</text>
</comment>
<evidence type="ECO:0000313" key="3">
    <source>
        <dbReference type="Proteomes" id="UP000708148"/>
    </source>
</evidence>
<accession>A0A8S1J570</accession>
<dbReference type="Proteomes" id="UP000708148">
    <property type="component" value="Unassembled WGS sequence"/>
</dbReference>
<gene>
    <name evidence="2" type="ORF">OSTQU699_LOCUS7637</name>
</gene>
<evidence type="ECO:0000256" key="1">
    <source>
        <dbReference type="SAM" id="MobiDB-lite"/>
    </source>
</evidence>
<evidence type="ECO:0000313" key="2">
    <source>
        <dbReference type="EMBL" id="CAD7702280.1"/>
    </source>
</evidence>
<name>A0A8S1J570_9CHLO</name>
<keyword evidence="3" id="KW-1185">Reference proteome</keyword>
<reference evidence="2" key="1">
    <citation type="submission" date="2020-12" db="EMBL/GenBank/DDBJ databases">
        <authorList>
            <person name="Iha C."/>
        </authorList>
    </citation>
    <scope>NUCLEOTIDE SEQUENCE</scope>
</reference>
<sequence>MALVNPPQRRECVGIESMWDAFGAVTLGLEGEGCPPDGRLCRLLPSATETPARLRGAIGVGGPPEGGRLAGGGVSIFYALRLIANRCTGGCRGSRAFPCGVGPAKGWFWNDGLQLEDAWAPLNADETTRRMTDQEHEGMSDRNGSDRIR</sequence>
<feature type="region of interest" description="Disordered" evidence="1">
    <location>
        <begin position="129"/>
        <end position="149"/>
    </location>
</feature>
<dbReference type="AlphaFoldDB" id="A0A8S1J570"/>
<organism evidence="2 3">
    <name type="scientific">Ostreobium quekettii</name>
    <dbReference type="NCBI Taxonomy" id="121088"/>
    <lineage>
        <taxon>Eukaryota</taxon>
        <taxon>Viridiplantae</taxon>
        <taxon>Chlorophyta</taxon>
        <taxon>core chlorophytes</taxon>
        <taxon>Ulvophyceae</taxon>
        <taxon>TCBD clade</taxon>
        <taxon>Bryopsidales</taxon>
        <taxon>Ostreobineae</taxon>
        <taxon>Ostreobiaceae</taxon>
        <taxon>Ostreobium</taxon>
    </lineage>
</organism>
<protein>
    <submittedName>
        <fullName evidence="2">Uncharacterized protein</fullName>
    </submittedName>
</protein>
<proteinExistence type="predicted"/>